<dbReference type="PROSITE" id="PS00045">
    <property type="entry name" value="HISTONE_LIKE"/>
    <property type="match status" value="1"/>
</dbReference>
<keyword evidence="2" id="KW-0226">DNA condensation</keyword>
<organism evidence="5 6">
    <name type="scientific">Desulfacinum infernum DSM 9756</name>
    <dbReference type="NCBI Taxonomy" id="1121391"/>
    <lineage>
        <taxon>Bacteria</taxon>
        <taxon>Pseudomonadati</taxon>
        <taxon>Thermodesulfobacteriota</taxon>
        <taxon>Syntrophobacteria</taxon>
        <taxon>Syntrophobacterales</taxon>
        <taxon>Syntrophobacteraceae</taxon>
        <taxon>Desulfacinum</taxon>
    </lineage>
</organism>
<dbReference type="CDD" id="cd13831">
    <property type="entry name" value="HU"/>
    <property type="match status" value="1"/>
</dbReference>
<dbReference type="Pfam" id="PF00216">
    <property type="entry name" value="Bac_DNA_binding"/>
    <property type="match status" value="1"/>
</dbReference>
<dbReference type="PRINTS" id="PR01727">
    <property type="entry name" value="DNABINDINGHU"/>
</dbReference>
<protein>
    <submittedName>
        <fullName evidence="5">DNA-binding protein HU-beta</fullName>
    </submittedName>
</protein>
<dbReference type="OrthoDB" id="9799835at2"/>
<accession>A0A1M5IH25</accession>
<dbReference type="InterPro" id="IPR020816">
    <property type="entry name" value="Histone-like_DNA-bd_CS"/>
</dbReference>
<dbReference type="EMBL" id="FQVB01000056">
    <property type="protein sequence ID" value="SHG27654.1"/>
    <property type="molecule type" value="Genomic_DNA"/>
</dbReference>
<dbReference type="SMART" id="SM00411">
    <property type="entry name" value="BHL"/>
    <property type="match status" value="1"/>
</dbReference>
<dbReference type="SUPFAM" id="SSF47729">
    <property type="entry name" value="IHF-like DNA-binding proteins"/>
    <property type="match status" value="1"/>
</dbReference>
<evidence type="ECO:0000256" key="1">
    <source>
        <dbReference type="ARBA" id="ARBA00010529"/>
    </source>
</evidence>
<dbReference type="InterPro" id="IPR000119">
    <property type="entry name" value="Hist_DNA-bd"/>
</dbReference>
<evidence type="ECO:0000256" key="2">
    <source>
        <dbReference type="ARBA" id="ARBA00023067"/>
    </source>
</evidence>
<dbReference type="GO" id="GO:0030527">
    <property type="term" value="F:structural constituent of chromatin"/>
    <property type="evidence" value="ECO:0007669"/>
    <property type="project" value="InterPro"/>
</dbReference>
<dbReference type="AlphaFoldDB" id="A0A1M5IH25"/>
<evidence type="ECO:0000256" key="4">
    <source>
        <dbReference type="RuleBase" id="RU003939"/>
    </source>
</evidence>
<keyword evidence="3 5" id="KW-0238">DNA-binding</keyword>
<dbReference type="Proteomes" id="UP000184076">
    <property type="component" value="Unassembled WGS sequence"/>
</dbReference>
<keyword evidence="6" id="KW-1185">Reference proteome</keyword>
<evidence type="ECO:0000313" key="5">
    <source>
        <dbReference type="EMBL" id="SHG27654.1"/>
    </source>
</evidence>
<dbReference type="GO" id="GO:0003677">
    <property type="term" value="F:DNA binding"/>
    <property type="evidence" value="ECO:0007669"/>
    <property type="project" value="UniProtKB-KW"/>
</dbReference>
<dbReference type="GO" id="GO:0030261">
    <property type="term" value="P:chromosome condensation"/>
    <property type="evidence" value="ECO:0007669"/>
    <property type="project" value="UniProtKB-KW"/>
</dbReference>
<dbReference type="STRING" id="1121391.SAMN02745206_03601"/>
<gene>
    <name evidence="5" type="ORF">SAMN02745206_03601</name>
</gene>
<sequence length="90" mass="9588">MNKKELIEKVAATANVSKQDTASVVNALLNEIEAALKAGEQIAITGFGSFKVVDRPAREARNPRTGEKITVPASKVPKFVPGKSLKDALN</sequence>
<comment type="similarity">
    <text evidence="1 4">Belongs to the bacterial histone-like protein family.</text>
</comment>
<dbReference type="Gene3D" id="4.10.520.10">
    <property type="entry name" value="IHF-like DNA-binding proteins"/>
    <property type="match status" value="1"/>
</dbReference>
<reference evidence="6" key="1">
    <citation type="submission" date="2016-11" db="EMBL/GenBank/DDBJ databases">
        <authorList>
            <person name="Varghese N."/>
            <person name="Submissions S."/>
        </authorList>
    </citation>
    <scope>NUCLEOTIDE SEQUENCE [LARGE SCALE GENOMIC DNA]</scope>
    <source>
        <strain evidence="6">DSM 9756</strain>
    </source>
</reference>
<evidence type="ECO:0000313" key="6">
    <source>
        <dbReference type="Proteomes" id="UP000184076"/>
    </source>
</evidence>
<dbReference type="PANTHER" id="PTHR33175">
    <property type="entry name" value="DNA-BINDING PROTEIN HU"/>
    <property type="match status" value="1"/>
</dbReference>
<dbReference type="PANTHER" id="PTHR33175:SF3">
    <property type="entry name" value="DNA-BINDING PROTEIN HU-BETA"/>
    <property type="match status" value="1"/>
</dbReference>
<evidence type="ECO:0000256" key="3">
    <source>
        <dbReference type="ARBA" id="ARBA00023125"/>
    </source>
</evidence>
<proteinExistence type="inferred from homology"/>
<name>A0A1M5IH25_9BACT</name>
<dbReference type="InterPro" id="IPR010992">
    <property type="entry name" value="IHF-like_DNA-bd_dom_sf"/>
</dbReference>